<organism evidence="1 2">
    <name type="scientific">Melipona bicolor</name>
    <dbReference type="NCBI Taxonomy" id="60889"/>
    <lineage>
        <taxon>Eukaryota</taxon>
        <taxon>Metazoa</taxon>
        <taxon>Ecdysozoa</taxon>
        <taxon>Arthropoda</taxon>
        <taxon>Hexapoda</taxon>
        <taxon>Insecta</taxon>
        <taxon>Pterygota</taxon>
        <taxon>Neoptera</taxon>
        <taxon>Endopterygota</taxon>
        <taxon>Hymenoptera</taxon>
        <taxon>Apocrita</taxon>
        <taxon>Aculeata</taxon>
        <taxon>Apoidea</taxon>
        <taxon>Anthophila</taxon>
        <taxon>Apidae</taxon>
        <taxon>Melipona</taxon>
    </lineage>
</organism>
<keyword evidence="2" id="KW-1185">Reference proteome</keyword>
<dbReference type="Proteomes" id="UP001177670">
    <property type="component" value="Unassembled WGS sequence"/>
</dbReference>
<evidence type="ECO:0000313" key="2">
    <source>
        <dbReference type="Proteomes" id="UP001177670"/>
    </source>
</evidence>
<accession>A0AA40G0A7</accession>
<name>A0AA40G0A7_9HYME</name>
<reference evidence="1" key="1">
    <citation type="submission" date="2021-10" db="EMBL/GenBank/DDBJ databases">
        <title>Melipona bicolor Genome sequencing and assembly.</title>
        <authorList>
            <person name="Araujo N.S."/>
            <person name="Arias M.C."/>
        </authorList>
    </citation>
    <scope>NUCLEOTIDE SEQUENCE</scope>
    <source>
        <strain evidence="1">USP_2M_L1-L4_2017</strain>
        <tissue evidence="1">Whole body</tissue>
    </source>
</reference>
<protein>
    <submittedName>
        <fullName evidence="1">Uncharacterized protein</fullName>
    </submittedName>
</protein>
<dbReference type="AlphaFoldDB" id="A0AA40G0A7"/>
<gene>
    <name evidence="1" type="ORF">K0M31_003045</name>
</gene>
<evidence type="ECO:0000313" key="1">
    <source>
        <dbReference type="EMBL" id="KAK1128587.1"/>
    </source>
</evidence>
<comment type="caution">
    <text evidence="1">The sequence shown here is derived from an EMBL/GenBank/DDBJ whole genome shotgun (WGS) entry which is preliminary data.</text>
</comment>
<proteinExistence type="predicted"/>
<sequence>MVSLPNEPERLEGITDNWSKFIVARNRGEQILKLNPLPLIISSALYPMLTTEARQGDYAEVASTMFGISNYRREGCTLAEVDDEVGVSFKVSETRQNSSSSSSKFLARTNGVPCHRNFDQRWNNKKCFITMPGI</sequence>
<dbReference type="EMBL" id="JAHYIQ010000010">
    <property type="protein sequence ID" value="KAK1128587.1"/>
    <property type="molecule type" value="Genomic_DNA"/>
</dbReference>